<dbReference type="AlphaFoldDB" id="A0A0C9Z3Z0"/>
<evidence type="ECO:0000313" key="3">
    <source>
        <dbReference type="Proteomes" id="UP000054485"/>
    </source>
</evidence>
<keyword evidence="3" id="KW-1185">Reference proteome</keyword>
<dbReference type="InParanoid" id="A0A0C9Z3Z0"/>
<reference evidence="2 3" key="1">
    <citation type="submission" date="2014-04" db="EMBL/GenBank/DDBJ databases">
        <authorList>
            <consortium name="DOE Joint Genome Institute"/>
            <person name="Kuo A."/>
            <person name="Ruytinx J."/>
            <person name="Rineau F."/>
            <person name="Colpaert J."/>
            <person name="Kohler A."/>
            <person name="Nagy L.G."/>
            <person name="Floudas D."/>
            <person name="Copeland A."/>
            <person name="Barry K.W."/>
            <person name="Cichocki N."/>
            <person name="Veneault-Fourrey C."/>
            <person name="LaButti K."/>
            <person name="Lindquist E.A."/>
            <person name="Lipzen A."/>
            <person name="Lundell T."/>
            <person name="Morin E."/>
            <person name="Murat C."/>
            <person name="Sun H."/>
            <person name="Tunlid A."/>
            <person name="Henrissat B."/>
            <person name="Grigoriev I.V."/>
            <person name="Hibbett D.S."/>
            <person name="Martin F."/>
            <person name="Nordberg H.P."/>
            <person name="Cantor M.N."/>
            <person name="Hua S.X."/>
        </authorList>
    </citation>
    <scope>NUCLEOTIDE SEQUENCE [LARGE SCALE GENOMIC DNA]</scope>
    <source>
        <strain evidence="2 3">UH-Slu-Lm8-n1</strain>
    </source>
</reference>
<gene>
    <name evidence="2" type="ORF">CY34DRAFT_102242</name>
</gene>
<protein>
    <submittedName>
        <fullName evidence="2">Unplaced genomic scaffold CY34scaffold_1275, whole genome shotgun sequence</fullName>
    </submittedName>
</protein>
<reference evidence="3" key="2">
    <citation type="submission" date="2015-01" db="EMBL/GenBank/DDBJ databases">
        <title>Evolutionary Origins and Diversification of the Mycorrhizal Mutualists.</title>
        <authorList>
            <consortium name="DOE Joint Genome Institute"/>
            <consortium name="Mycorrhizal Genomics Consortium"/>
            <person name="Kohler A."/>
            <person name="Kuo A."/>
            <person name="Nagy L.G."/>
            <person name="Floudas D."/>
            <person name="Copeland A."/>
            <person name="Barry K.W."/>
            <person name="Cichocki N."/>
            <person name="Veneault-Fourrey C."/>
            <person name="LaButti K."/>
            <person name="Lindquist E.A."/>
            <person name="Lipzen A."/>
            <person name="Lundell T."/>
            <person name="Morin E."/>
            <person name="Murat C."/>
            <person name="Riley R."/>
            <person name="Ohm R."/>
            <person name="Sun H."/>
            <person name="Tunlid A."/>
            <person name="Henrissat B."/>
            <person name="Grigoriev I.V."/>
            <person name="Hibbett D.S."/>
            <person name="Martin F."/>
        </authorList>
    </citation>
    <scope>NUCLEOTIDE SEQUENCE [LARGE SCALE GENOMIC DNA]</scope>
    <source>
        <strain evidence="3">UH-Slu-Lm8-n1</strain>
    </source>
</reference>
<name>A0A0C9Z3Z0_9AGAM</name>
<dbReference type="EMBL" id="KN836406">
    <property type="protein sequence ID" value="KIK32100.1"/>
    <property type="molecule type" value="Genomic_DNA"/>
</dbReference>
<organism evidence="2 3">
    <name type="scientific">Suillus luteus UH-Slu-Lm8-n1</name>
    <dbReference type="NCBI Taxonomy" id="930992"/>
    <lineage>
        <taxon>Eukaryota</taxon>
        <taxon>Fungi</taxon>
        <taxon>Dikarya</taxon>
        <taxon>Basidiomycota</taxon>
        <taxon>Agaricomycotina</taxon>
        <taxon>Agaricomycetes</taxon>
        <taxon>Agaricomycetidae</taxon>
        <taxon>Boletales</taxon>
        <taxon>Suillineae</taxon>
        <taxon>Suillaceae</taxon>
        <taxon>Suillus</taxon>
    </lineage>
</organism>
<dbReference type="Proteomes" id="UP000054485">
    <property type="component" value="Unassembled WGS sequence"/>
</dbReference>
<evidence type="ECO:0000313" key="2">
    <source>
        <dbReference type="EMBL" id="KIK32100.1"/>
    </source>
</evidence>
<feature type="region of interest" description="Disordered" evidence="1">
    <location>
        <begin position="100"/>
        <end position="120"/>
    </location>
</feature>
<dbReference type="HOGENOM" id="CLU_161534_0_0_1"/>
<evidence type="ECO:0000256" key="1">
    <source>
        <dbReference type="SAM" id="MobiDB-lite"/>
    </source>
</evidence>
<sequence>MRTYQVSAITFLSTLGITGRPVFGLVVNGTLGAITMAWKTNNQIYVMERNVRHYDIMDPLQALKLVSILRRLARHNVSFGNQFKGLPAISEVKWTKFHQRREDGQEKEADEEAAEGVADE</sequence>
<dbReference type="OrthoDB" id="3270428at2759"/>
<proteinExistence type="predicted"/>
<accession>A0A0C9Z3Z0</accession>
<feature type="compositionally biased region" description="Acidic residues" evidence="1">
    <location>
        <begin position="108"/>
        <end position="120"/>
    </location>
</feature>